<dbReference type="Pfam" id="PF02481">
    <property type="entry name" value="DNA_processg_A"/>
    <property type="match status" value="1"/>
</dbReference>
<evidence type="ECO:0000259" key="2">
    <source>
        <dbReference type="Pfam" id="PF02481"/>
    </source>
</evidence>
<dbReference type="GO" id="GO:0009294">
    <property type="term" value="P:DNA-mediated transformation"/>
    <property type="evidence" value="ECO:0007669"/>
    <property type="project" value="InterPro"/>
</dbReference>
<proteinExistence type="inferred from homology"/>
<dbReference type="InterPro" id="IPR003488">
    <property type="entry name" value="DprA"/>
</dbReference>
<gene>
    <name evidence="3" type="ordered locus">Selin_0251</name>
</gene>
<dbReference type="HOGENOM" id="CLU_029601_0_2_0"/>
<feature type="domain" description="Smf/DprA SLOG" evidence="2">
    <location>
        <begin position="65"/>
        <end position="272"/>
    </location>
</feature>
<dbReference type="InParanoid" id="E6W6K7"/>
<organism evidence="3 4">
    <name type="scientific">Desulfurispirillum indicum (strain ATCC BAA-1389 / DSM 22839 / S5)</name>
    <dbReference type="NCBI Taxonomy" id="653733"/>
    <lineage>
        <taxon>Bacteria</taxon>
        <taxon>Pseudomonadati</taxon>
        <taxon>Chrysiogenota</taxon>
        <taxon>Chrysiogenia</taxon>
        <taxon>Chrysiogenales</taxon>
        <taxon>Chrysiogenaceae</taxon>
        <taxon>Desulfurispirillum</taxon>
    </lineage>
</organism>
<dbReference type="FunCoup" id="E6W6K7">
    <property type="interactions" value="327"/>
</dbReference>
<dbReference type="PANTHER" id="PTHR43022">
    <property type="entry name" value="PROTEIN SMF"/>
    <property type="match status" value="1"/>
</dbReference>
<protein>
    <submittedName>
        <fullName evidence="3">DNA protecting protein DprA</fullName>
    </submittedName>
</protein>
<dbReference type="Proteomes" id="UP000002572">
    <property type="component" value="Chromosome"/>
</dbReference>
<name>E6W6K7_DESIS</name>
<dbReference type="EMBL" id="CP002432">
    <property type="protein sequence ID" value="ADU65007.1"/>
    <property type="molecule type" value="Genomic_DNA"/>
</dbReference>
<accession>E6W6K7</accession>
<sequence length="354" mass="37960">MRDYFTCFALREHLGSTIYRQETPAGSLDLTALAREVLSPSVRARLQKDYEAERQLLSRVADAWVVSLSDDDYPRHLRHIPDPPLILYGRGTLPPTPALAVVGSRGPTAYGKEATRSIASDLARNGMCIVSGLARGIDAIAHEAALGTAGNTIAVMGCGIERVYPAGNRRLAQQIVNQGGAVITEFAPGSAVQPFNFPRRNRIISGMSLGVLVVEAALKSGTMITARLALNQGREVFAVPGSIFSAKSAGSHWLLQQGAHLAASALDIANELSLPSLAALFAPENTSHIEDQTTSAEQRKILSLLRDQGAMGAEELRQGSGLEGPFFLEVLAELELLGYISHNSGRYYLERGTT</sequence>
<dbReference type="NCBIfam" id="TIGR00732">
    <property type="entry name" value="dprA"/>
    <property type="match status" value="1"/>
</dbReference>
<dbReference type="KEGG" id="din:Selin_0251"/>
<dbReference type="STRING" id="653733.Selin_0251"/>
<dbReference type="InterPro" id="IPR057666">
    <property type="entry name" value="DrpA_SLOG"/>
</dbReference>
<evidence type="ECO:0000313" key="4">
    <source>
        <dbReference type="Proteomes" id="UP000002572"/>
    </source>
</evidence>
<dbReference type="Gene3D" id="3.40.50.450">
    <property type="match status" value="1"/>
</dbReference>
<dbReference type="PANTHER" id="PTHR43022:SF1">
    <property type="entry name" value="PROTEIN SMF"/>
    <property type="match status" value="1"/>
</dbReference>
<dbReference type="OrthoDB" id="9785707at2"/>
<dbReference type="eggNOG" id="COG0758">
    <property type="taxonomic scope" value="Bacteria"/>
</dbReference>
<evidence type="ECO:0000256" key="1">
    <source>
        <dbReference type="ARBA" id="ARBA00006525"/>
    </source>
</evidence>
<reference evidence="3 4" key="1">
    <citation type="submission" date="2010-12" db="EMBL/GenBank/DDBJ databases">
        <title>Complete sequence of Desulfurispirillum indicum S5.</title>
        <authorList>
            <consortium name="US DOE Joint Genome Institute"/>
            <person name="Lucas S."/>
            <person name="Copeland A."/>
            <person name="Lapidus A."/>
            <person name="Cheng J.-F."/>
            <person name="Goodwin L."/>
            <person name="Pitluck S."/>
            <person name="Chertkov O."/>
            <person name="Held B."/>
            <person name="Detter J.C."/>
            <person name="Han C."/>
            <person name="Tapia R."/>
            <person name="Land M."/>
            <person name="Hauser L."/>
            <person name="Kyrpides N."/>
            <person name="Ivanova N."/>
            <person name="Mikhailova N."/>
            <person name="Haggblom M."/>
            <person name="Rauschenbach I."/>
            <person name="Bini E."/>
            <person name="Woyke T."/>
        </authorList>
    </citation>
    <scope>NUCLEOTIDE SEQUENCE [LARGE SCALE GENOMIC DNA]</scope>
    <source>
        <strain evidence="4">ATCC BAA-1389 / DSM 22839 / S5</strain>
    </source>
</reference>
<dbReference type="RefSeq" id="WP_013504896.1">
    <property type="nucleotide sequence ID" value="NC_014836.1"/>
</dbReference>
<dbReference type="AlphaFoldDB" id="E6W6K7"/>
<comment type="similarity">
    <text evidence="1">Belongs to the DprA/Smf family.</text>
</comment>
<evidence type="ECO:0000313" key="3">
    <source>
        <dbReference type="EMBL" id="ADU65007.1"/>
    </source>
</evidence>
<keyword evidence="4" id="KW-1185">Reference proteome</keyword>
<dbReference type="SUPFAM" id="SSF102405">
    <property type="entry name" value="MCP/YpsA-like"/>
    <property type="match status" value="1"/>
</dbReference>